<name>A0A4U0WXE1_9PEZI</name>
<evidence type="ECO:0000256" key="1">
    <source>
        <dbReference type="SAM" id="MobiDB-lite"/>
    </source>
</evidence>
<reference evidence="2 3" key="1">
    <citation type="submission" date="2017-03" db="EMBL/GenBank/DDBJ databases">
        <title>Genomes of endolithic fungi from Antarctica.</title>
        <authorList>
            <person name="Coleine C."/>
            <person name="Masonjones S."/>
            <person name="Stajich J.E."/>
        </authorList>
    </citation>
    <scope>NUCLEOTIDE SEQUENCE [LARGE SCALE GENOMIC DNA]</scope>
    <source>
        <strain evidence="2 3">CCFEE 5187</strain>
    </source>
</reference>
<organism evidence="2 3">
    <name type="scientific">Cryomyces minteri</name>
    <dbReference type="NCBI Taxonomy" id="331657"/>
    <lineage>
        <taxon>Eukaryota</taxon>
        <taxon>Fungi</taxon>
        <taxon>Dikarya</taxon>
        <taxon>Ascomycota</taxon>
        <taxon>Pezizomycotina</taxon>
        <taxon>Dothideomycetes</taxon>
        <taxon>Dothideomycetes incertae sedis</taxon>
        <taxon>Cryomyces</taxon>
    </lineage>
</organism>
<sequence>MSLCRAGAKAPTSEGSAFGWCDEPSQHRERWDWEQQPKHRPEDRMRYFYVEEPEECVAPWSPLYVRRAMEEEGRSPYSLTPEHRSNSYRRFALQEKDQGEVEAYWKKQRALASRLSHADGRTRDHTGRLLSANKSDSEVKFEDDEEAITCRRIASLYAFMDLDDPQLHAAARVRLEPGIYTIKWRLQIFRLGLTTNDKVEVDRRERRDTIEAMKQALGAQRESNENLQRLAEYFNNVGPFFPQNHALATPI</sequence>
<proteinExistence type="predicted"/>
<feature type="region of interest" description="Disordered" evidence="1">
    <location>
        <begin position="1"/>
        <end position="23"/>
    </location>
</feature>
<comment type="caution">
    <text evidence="2">The sequence shown here is derived from an EMBL/GenBank/DDBJ whole genome shotgun (WGS) entry which is preliminary data.</text>
</comment>
<dbReference type="EMBL" id="NAJN01000873">
    <property type="protein sequence ID" value="TKA67847.1"/>
    <property type="molecule type" value="Genomic_DNA"/>
</dbReference>
<dbReference type="AlphaFoldDB" id="A0A4U0WXE1"/>
<protein>
    <submittedName>
        <fullName evidence="2">Uncharacterized protein</fullName>
    </submittedName>
</protein>
<evidence type="ECO:0000313" key="3">
    <source>
        <dbReference type="Proteomes" id="UP000308768"/>
    </source>
</evidence>
<dbReference type="Proteomes" id="UP000308768">
    <property type="component" value="Unassembled WGS sequence"/>
</dbReference>
<accession>A0A4U0WXE1</accession>
<gene>
    <name evidence="2" type="ORF">B0A49_04917</name>
</gene>
<evidence type="ECO:0000313" key="2">
    <source>
        <dbReference type="EMBL" id="TKA67847.1"/>
    </source>
</evidence>
<keyword evidence="3" id="KW-1185">Reference proteome</keyword>